<organism evidence="2 3">
    <name type="scientific">Phytophthora fragariaefolia</name>
    <dbReference type="NCBI Taxonomy" id="1490495"/>
    <lineage>
        <taxon>Eukaryota</taxon>
        <taxon>Sar</taxon>
        <taxon>Stramenopiles</taxon>
        <taxon>Oomycota</taxon>
        <taxon>Peronosporomycetes</taxon>
        <taxon>Peronosporales</taxon>
        <taxon>Peronosporaceae</taxon>
        <taxon>Phytophthora</taxon>
    </lineage>
</organism>
<gene>
    <name evidence="2" type="ORF">Pfra01_002569100</name>
</gene>
<accession>A0A9W6YDS8</accession>
<evidence type="ECO:0000256" key="1">
    <source>
        <dbReference type="SAM" id="MobiDB-lite"/>
    </source>
</evidence>
<evidence type="ECO:0000313" key="2">
    <source>
        <dbReference type="EMBL" id="GMF59468.1"/>
    </source>
</evidence>
<proteinExistence type="predicted"/>
<dbReference type="EMBL" id="BSXT01005043">
    <property type="protein sequence ID" value="GMF59468.1"/>
    <property type="molecule type" value="Genomic_DNA"/>
</dbReference>
<reference evidence="2" key="1">
    <citation type="submission" date="2023-04" db="EMBL/GenBank/DDBJ databases">
        <title>Phytophthora fragariaefolia NBRC 109709.</title>
        <authorList>
            <person name="Ichikawa N."/>
            <person name="Sato H."/>
            <person name="Tonouchi N."/>
        </authorList>
    </citation>
    <scope>NUCLEOTIDE SEQUENCE</scope>
    <source>
        <strain evidence="2">NBRC 109709</strain>
    </source>
</reference>
<feature type="region of interest" description="Disordered" evidence="1">
    <location>
        <begin position="221"/>
        <end position="242"/>
    </location>
</feature>
<dbReference type="Proteomes" id="UP001165121">
    <property type="component" value="Unassembled WGS sequence"/>
</dbReference>
<feature type="compositionally biased region" description="Low complexity" evidence="1">
    <location>
        <begin position="29"/>
        <end position="38"/>
    </location>
</feature>
<dbReference type="OrthoDB" id="126773at2759"/>
<feature type="region of interest" description="Disordered" evidence="1">
    <location>
        <begin position="21"/>
        <end position="44"/>
    </location>
</feature>
<sequence>MVDEEAARALEQEAIALVNLSNPTPFSAQQQQQQQQQQPADELLDGNISMKSLLVTLKKRKLQHPPEEAAAAAADDAKLPSFRAVFRPQPAAETPPDAPQEPVPPELKCKYRTGKCHNARALKSCGDYHNLCNYHRLRANANQRKLDRKKKEQRLQQQLSAGAAASPRAAAALVAASSHAAAAALASLVAAQPQRHFDVCQQQQRPLFAAGVTVQEVGKANRNRSTGATSCVRPKQEDACSY</sequence>
<comment type="caution">
    <text evidence="2">The sequence shown here is derived from an EMBL/GenBank/DDBJ whole genome shotgun (WGS) entry which is preliminary data.</text>
</comment>
<name>A0A9W6YDS8_9STRA</name>
<protein>
    <submittedName>
        <fullName evidence="2">Unnamed protein product</fullName>
    </submittedName>
</protein>
<dbReference type="AlphaFoldDB" id="A0A9W6YDS8"/>
<keyword evidence="3" id="KW-1185">Reference proteome</keyword>
<evidence type="ECO:0000313" key="3">
    <source>
        <dbReference type="Proteomes" id="UP001165121"/>
    </source>
</evidence>